<sequence length="62" mass="7335">MEIVQLIEVEGNILTFEDDQGRKIVFPVDKKLAEEYKKNLSDQAEDPEPLLFERSQMELLRR</sequence>
<evidence type="ECO:0000313" key="1">
    <source>
        <dbReference type="EMBL" id="MDL4937390.1"/>
    </source>
</evidence>
<reference evidence="1 2" key="1">
    <citation type="submission" date="2023-06" db="EMBL/GenBank/DDBJ databases">
        <title>Acute promotion of culturable opportunistic pathogens and persistent increase of antibiotic resistance following antibiotic exposure in mouse gut microbiota.</title>
        <authorList>
            <person name="Li L."/>
            <person name="Wang B."/>
            <person name="Sun Y."/>
            <person name="Wang M."/>
            <person name="Xu H."/>
        </authorList>
    </citation>
    <scope>NUCLEOTIDE SEQUENCE [LARGE SCALE GENOMIC DNA]</scope>
    <source>
        <strain evidence="1 2">CRI2_2</strain>
    </source>
</reference>
<dbReference type="RefSeq" id="WP_103301237.1">
    <property type="nucleotide sequence ID" value="NZ_CP078506.1"/>
</dbReference>
<name>A0ABD4ZXE4_ENTGA</name>
<evidence type="ECO:0000313" key="2">
    <source>
        <dbReference type="Proteomes" id="UP001241571"/>
    </source>
</evidence>
<proteinExistence type="predicted"/>
<dbReference type="EMBL" id="JASUBT010000017">
    <property type="protein sequence ID" value="MDL4937390.1"/>
    <property type="molecule type" value="Genomic_DNA"/>
</dbReference>
<protein>
    <submittedName>
        <fullName evidence="1">Uncharacterized protein</fullName>
    </submittedName>
</protein>
<dbReference type="AlphaFoldDB" id="A0ABD4ZXE4"/>
<dbReference type="Proteomes" id="UP001241571">
    <property type="component" value="Unassembled WGS sequence"/>
</dbReference>
<gene>
    <name evidence="1" type="ORF">QRX88_16935</name>
</gene>
<comment type="caution">
    <text evidence="1">The sequence shown here is derived from an EMBL/GenBank/DDBJ whole genome shotgun (WGS) entry which is preliminary data.</text>
</comment>
<organism evidence="1 2">
    <name type="scientific">Enterococcus gallinarum</name>
    <dbReference type="NCBI Taxonomy" id="1353"/>
    <lineage>
        <taxon>Bacteria</taxon>
        <taxon>Bacillati</taxon>
        <taxon>Bacillota</taxon>
        <taxon>Bacilli</taxon>
        <taxon>Lactobacillales</taxon>
        <taxon>Enterococcaceae</taxon>
        <taxon>Enterococcus</taxon>
    </lineage>
</organism>
<accession>A0ABD4ZXE4</accession>